<keyword evidence="2" id="KW-1185">Reference proteome</keyword>
<dbReference type="Proteomes" id="UP001196413">
    <property type="component" value="Unassembled WGS sequence"/>
</dbReference>
<dbReference type="EMBL" id="JAHQIW010006348">
    <property type="protein sequence ID" value="KAJ1368912.1"/>
    <property type="molecule type" value="Genomic_DNA"/>
</dbReference>
<dbReference type="AlphaFoldDB" id="A0AAD5R3T6"/>
<organism evidence="1 2">
    <name type="scientific">Parelaphostrongylus tenuis</name>
    <name type="common">Meningeal worm</name>
    <dbReference type="NCBI Taxonomy" id="148309"/>
    <lineage>
        <taxon>Eukaryota</taxon>
        <taxon>Metazoa</taxon>
        <taxon>Ecdysozoa</taxon>
        <taxon>Nematoda</taxon>
        <taxon>Chromadorea</taxon>
        <taxon>Rhabditida</taxon>
        <taxon>Rhabditina</taxon>
        <taxon>Rhabditomorpha</taxon>
        <taxon>Strongyloidea</taxon>
        <taxon>Metastrongylidae</taxon>
        <taxon>Parelaphostrongylus</taxon>
    </lineage>
</organism>
<accession>A0AAD5R3T6</accession>
<protein>
    <submittedName>
        <fullName evidence="1">Uncharacterized protein</fullName>
    </submittedName>
</protein>
<gene>
    <name evidence="1" type="ORF">KIN20_030270</name>
</gene>
<comment type="caution">
    <text evidence="1">The sequence shown here is derived from an EMBL/GenBank/DDBJ whole genome shotgun (WGS) entry which is preliminary data.</text>
</comment>
<reference evidence="1" key="1">
    <citation type="submission" date="2021-06" db="EMBL/GenBank/DDBJ databases">
        <title>Parelaphostrongylus tenuis whole genome reference sequence.</title>
        <authorList>
            <person name="Garwood T.J."/>
            <person name="Larsen P.A."/>
            <person name="Fountain-Jones N.M."/>
            <person name="Garbe J.R."/>
            <person name="Macchietto M.G."/>
            <person name="Kania S.A."/>
            <person name="Gerhold R.W."/>
            <person name="Richards J.E."/>
            <person name="Wolf T.M."/>
        </authorList>
    </citation>
    <scope>NUCLEOTIDE SEQUENCE</scope>
    <source>
        <strain evidence="1">MNPRO001-30</strain>
        <tissue evidence="1">Meninges</tissue>
    </source>
</reference>
<name>A0AAD5R3T6_PARTN</name>
<sequence>MRASWQRDVSTLIALLLYGTLGSGALRQCVRSRRISVNTLGTRGVSEWIALKTLKIKTYKVEYDMGDVEMEEIKHKVVHCKKRIRGG</sequence>
<proteinExistence type="predicted"/>
<evidence type="ECO:0000313" key="2">
    <source>
        <dbReference type="Proteomes" id="UP001196413"/>
    </source>
</evidence>
<evidence type="ECO:0000313" key="1">
    <source>
        <dbReference type="EMBL" id="KAJ1368912.1"/>
    </source>
</evidence>